<evidence type="ECO:0000256" key="2">
    <source>
        <dbReference type="ARBA" id="ARBA00023186"/>
    </source>
</evidence>
<keyword evidence="6" id="KW-1185">Reference proteome</keyword>
<dbReference type="PRINTS" id="PR00297">
    <property type="entry name" value="CHAPERONIN10"/>
</dbReference>
<gene>
    <name evidence="3" type="primary">groES</name>
    <name evidence="3" type="synonym">groS</name>
    <name evidence="5" type="ORF">J2S35_001507</name>
</gene>
<dbReference type="EMBL" id="JAVDUI010000001">
    <property type="protein sequence ID" value="MDR6892567.1"/>
    <property type="molecule type" value="Genomic_DNA"/>
</dbReference>
<organism evidence="5 6">
    <name type="scientific">Falsarthrobacter nasiphocae</name>
    <dbReference type="NCBI Taxonomy" id="189863"/>
    <lineage>
        <taxon>Bacteria</taxon>
        <taxon>Bacillati</taxon>
        <taxon>Actinomycetota</taxon>
        <taxon>Actinomycetes</taxon>
        <taxon>Micrococcales</taxon>
        <taxon>Micrococcaceae</taxon>
        <taxon>Falsarthrobacter</taxon>
    </lineage>
</organism>
<evidence type="ECO:0000256" key="1">
    <source>
        <dbReference type="ARBA" id="ARBA00006975"/>
    </source>
</evidence>
<comment type="caution">
    <text evidence="5">The sequence shown here is derived from an EMBL/GenBank/DDBJ whole genome shotgun (WGS) entry which is preliminary data.</text>
</comment>
<comment type="subcellular location">
    <subcellularLocation>
        <location evidence="3">Cytoplasm</location>
    </subcellularLocation>
</comment>
<dbReference type="SMART" id="SM00883">
    <property type="entry name" value="Cpn10"/>
    <property type="match status" value="1"/>
</dbReference>
<comment type="subunit">
    <text evidence="3">Heptamer of 7 subunits arranged in a ring. Interacts with the chaperonin GroEL.</text>
</comment>
<dbReference type="GO" id="GO:0051087">
    <property type="term" value="F:protein-folding chaperone binding"/>
    <property type="evidence" value="ECO:0007669"/>
    <property type="project" value="TreeGrafter"/>
</dbReference>
<dbReference type="GO" id="GO:0005524">
    <property type="term" value="F:ATP binding"/>
    <property type="evidence" value="ECO:0007669"/>
    <property type="project" value="InterPro"/>
</dbReference>
<dbReference type="FunFam" id="2.30.33.40:FF:000001">
    <property type="entry name" value="10 kDa chaperonin"/>
    <property type="match status" value="1"/>
</dbReference>
<dbReference type="InterPro" id="IPR037124">
    <property type="entry name" value="Chaperonin_GroES_sf"/>
</dbReference>
<evidence type="ECO:0000256" key="3">
    <source>
        <dbReference type="HAMAP-Rule" id="MF_00580"/>
    </source>
</evidence>
<protein>
    <recommendedName>
        <fullName evidence="3">Co-chaperonin GroES</fullName>
    </recommendedName>
    <alternativeName>
        <fullName evidence="3">10 kDa chaperonin</fullName>
    </alternativeName>
    <alternativeName>
        <fullName evidence="3">Chaperonin-10</fullName>
        <shortName evidence="3">Cpn10</shortName>
    </alternativeName>
</protein>
<dbReference type="PANTHER" id="PTHR10772:SF58">
    <property type="entry name" value="CO-CHAPERONIN GROES"/>
    <property type="match status" value="1"/>
</dbReference>
<evidence type="ECO:0000313" key="5">
    <source>
        <dbReference type="EMBL" id="MDR6892567.1"/>
    </source>
</evidence>
<dbReference type="PANTHER" id="PTHR10772">
    <property type="entry name" value="10 KDA HEAT SHOCK PROTEIN"/>
    <property type="match status" value="1"/>
</dbReference>
<dbReference type="InterPro" id="IPR018369">
    <property type="entry name" value="Chaprnonin_Cpn10_CS"/>
</dbReference>
<dbReference type="NCBIfam" id="NF001527">
    <property type="entry name" value="PRK00364.1-2"/>
    <property type="match status" value="1"/>
</dbReference>
<evidence type="ECO:0000256" key="4">
    <source>
        <dbReference type="RuleBase" id="RU000535"/>
    </source>
</evidence>
<dbReference type="GO" id="GO:0051082">
    <property type="term" value="F:unfolded protein binding"/>
    <property type="evidence" value="ECO:0007669"/>
    <property type="project" value="TreeGrafter"/>
</dbReference>
<dbReference type="Proteomes" id="UP001247307">
    <property type="component" value="Unassembled WGS sequence"/>
</dbReference>
<dbReference type="NCBIfam" id="NF001534">
    <property type="entry name" value="PRK00364.2-5"/>
    <property type="match status" value="1"/>
</dbReference>
<dbReference type="RefSeq" id="WP_309851791.1">
    <property type="nucleotide sequence ID" value="NZ_BAAAIU010000020.1"/>
</dbReference>
<dbReference type="CDD" id="cd00320">
    <property type="entry name" value="cpn10"/>
    <property type="match status" value="1"/>
</dbReference>
<dbReference type="GO" id="GO:0044183">
    <property type="term" value="F:protein folding chaperone"/>
    <property type="evidence" value="ECO:0007669"/>
    <property type="project" value="InterPro"/>
</dbReference>
<dbReference type="Gene3D" id="2.30.33.40">
    <property type="entry name" value="GroES chaperonin"/>
    <property type="match status" value="1"/>
</dbReference>
<evidence type="ECO:0000313" key="6">
    <source>
        <dbReference type="Proteomes" id="UP001247307"/>
    </source>
</evidence>
<name>A0AAE4C6V8_9MICC</name>
<keyword evidence="2 3" id="KW-0143">Chaperone</keyword>
<dbReference type="SUPFAM" id="SSF50129">
    <property type="entry name" value="GroES-like"/>
    <property type="match status" value="1"/>
</dbReference>
<dbReference type="InterPro" id="IPR011032">
    <property type="entry name" value="GroES-like_sf"/>
</dbReference>
<keyword evidence="3" id="KW-0963">Cytoplasm</keyword>
<dbReference type="Pfam" id="PF00166">
    <property type="entry name" value="Cpn10"/>
    <property type="match status" value="1"/>
</dbReference>
<comment type="similarity">
    <text evidence="1 3 4">Belongs to the GroES chaperonin family.</text>
</comment>
<reference evidence="5" key="1">
    <citation type="submission" date="2023-07" db="EMBL/GenBank/DDBJ databases">
        <title>Sequencing the genomes of 1000 actinobacteria strains.</title>
        <authorList>
            <person name="Klenk H.-P."/>
        </authorList>
    </citation>
    <scope>NUCLEOTIDE SEQUENCE</scope>
    <source>
        <strain evidence="5">DSM 13988</strain>
    </source>
</reference>
<proteinExistence type="inferred from homology"/>
<dbReference type="InterPro" id="IPR020818">
    <property type="entry name" value="Chaperonin_GroES"/>
</dbReference>
<sequence>MSVSIKPLEDRIVVRPLQAEQTTASGLVIPDTAKEKPQEGEVVAVGAGRFDEKGNRIPVDVSEGDVVLFSKYGGTEVKVGAEEYLVLSARDVLAIVTK</sequence>
<dbReference type="PROSITE" id="PS00681">
    <property type="entry name" value="CHAPERONINS_CPN10"/>
    <property type="match status" value="1"/>
</dbReference>
<comment type="function">
    <text evidence="3 4">Together with the chaperonin GroEL, plays an essential role in assisting protein folding. The GroEL-GroES system forms a nano-cage that allows encapsulation of the non-native substrate proteins and provides a physical environment optimized to promote and accelerate protein folding. GroES binds to the apical surface of the GroEL ring, thereby capping the opening of the GroEL channel.</text>
</comment>
<dbReference type="HAMAP" id="MF_00580">
    <property type="entry name" value="CH10"/>
    <property type="match status" value="1"/>
</dbReference>
<dbReference type="AlphaFoldDB" id="A0AAE4C6V8"/>
<dbReference type="GO" id="GO:0005737">
    <property type="term" value="C:cytoplasm"/>
    <property type="evidence" value="ECO:0007669"/>
    <property type="project" value="UniProtKB-SubCell"/>
</dbReference>
<dbReference type="NCBIfam" id="NF001530">
    <property type="entry name" value="PRK00364.1-6"/>
    <property type="match status" value="1"/>
</dbReference>
<dbReference type="GO" id="GO:0046872">
    <property type="term" value="F:metal ion binding"/>
    <property type="evidence" value="ECO:0007669"/>
    <property type="project" value="TreeGrafter"/>
</dbReference>
<accession>A0AAE4C6V8</accession>
<dbReference type="NCBIfam" id="NF001531">
    <property type="entry name" value="PRK00364.2-2"/>
    <property type="match status" value="1"/>
</dbReference>
<dbReference type="NCBIfam" id="NF001533">
    <property type="entry name" value="PRK00364.2-4"/>
    <property type="match status" value="1"/>
</dbReference>